<protein>
    <recommendedName>
        <fullName evidence="3">YtxH domain-containing protein</fullName>
    </recommendedName>
</protein>
<comment type="caution">
    <text evidence="1">The sequence shown here is derived from an EMBL/GenBank/DDBJ whole genome shotgun (WGS) entry which is preliminary data.</text>
</comment>
<name>A0ABW2UA90_9BACT</name>
<sequence>MELFFKVLTALGVVAGIYNMYTSRTHAQQQQTKERVDAALKLGLENQKEIKHLQEKMDLREEATKEKLEKIGNDVGFVRDLFTKWLLDTARKPQ</sequence>
<evidence type="ECO:0008006" key="3">
    <source>
        <dbReference type="Google" id="ProtNLM"/>
    </source>
</evidence>
<dbReference type="RefSeq" id="WP_380204794.1">
    <property type="nucleotide sequence ID" value="NZ_JBHTEK010000001.1"/>
</dbReference>
<reference evidence="2" key="1">
    <citation type="journal article" date="2019" name="Int. J. Syst. Evol. Microbiol.">
        <title>The Global Catalogue of Microorganisms (GCM) 10K type strain sequencing project: providing services to taxonomists for standard genome sequencing and annotation.</title>
        <authorList>
            <consortium name="The Broad Institute Genomics Platform"/>
            <consortium name="The Broad Institute Genome Sequencing Center for Infectious Disease"/>
            <person name="Wu L."/>
            <person name="Ma J."/>
        </authorList>
    </citation>
    <scope>NUCLEOTIDE SEQUENCE [LARGE SCALE GENOMIC DNA]</scope>
    <source>
        <strain evidence="2">JCM 19635</strain>
    </source>
</reference>
<proteinExistence type="predicted"/>
<evidence type="ECO:0000313" key="2">
    <source>
        <dbReference type="Proteomes" id="UP001596513"/>
    </source>
</evidence>
<dbReference type="EMBL" id="JBHTEK010000001">
    <property type="protein sequence ID" value="MFC7669284.1"/>
    <property type="molecule type" value="Genomic_DNA"/>
</dbReference>
<evidence type="ECO:0000313" key="1">
    <source>
        <dbReference type="EMBL" id="MFC7669284.1"/>
    </source>
</evidence>
<organism evidence="1 2">
    <name type="scientific">Hymenobacter humi</name>
    <dbReference type="NCBI Taxonomy" id="1411620"/>
    <lineage>
        <taxon>Bacteria</taxon>
        <taxon>Pseudomonadati</taxon>
        <taxon>Bacteroidota</taxon>
        <taxon>Cytophagia</taxon>
        <taxon>Cytophagales</taxon>
        <taxon>Hymenobacteraceae</taxon>
        <taxon>Hymenobacter</taxon>
    </lineage>
</organism>
<dbReference type="Proteomes" id="UP001596513">
    <property type="component" value="Unassembled WGS sequence"/>
</dbReference>
<keyword evidence="2" id="KW-1185">Reference proteome</keyword>
<gene>
    <name evidence="1" type="ORF">ACFQT0_19445</name>
</gene>
<accession>A0ABW2UA90</accession>